<feature type="transmembrane region" description="Helical" evidence="1">
    <location>
        <begin position="36"/>
        <end position="54"/>
    </location>
</feature>
<keyword evidence="1" id="KW-0812">Transmembrane</keyword>
<keyword evidence="1" id="KW-0472">Membrane</keyword>
<organism evidence="3">
    <name type="scientific">Lepeophtheirus salmonis</name>
    <name type="common">Salmon louse</name>
    <name type="synonym">Caligus salmonis</name>
    <dbReference type="NCBI Taxonomy" id="72036"/>
    <lineage>
        <taxon>Eukaryota</taxon>
        <taxon>Metazoa</taxon>
        <taxon>Ecdysozoa</taxon>
        <taxon>Arthropoda</taxon>
        <taxon>Crustacea</taxon>
        <taxon>Multicrustacea</taxon>
        <taxon>Hexanauplia</taxon>
        <taxon>Copepoda</taxon>
        <taxon>Siphonostomatoida</taxon>
        <taxon>Caligidae</taxon>
        <taxon>Lepeophtheirus</taxon>
    </lineage>
</organism>
<sequence>MVRKGIAFTVLHVTLTNLKALVPFVMKYYDHGRRDSAPLIYMLGFGISCSTYLVQP</sequence>
<evidence type="ECO:0000256" key="1">
    <source>
        <dbReference type="SAM" id="Phobius"/>
    </source>
</evidence>
<accession>A0A0K2V4E2</accession>
<feature type="signal peptide" evidence="2">
    <location>
        <begin position="1"/>
        <end position="20"/>
    </location>
</feature>
<proteinExistence type="predicted"/>
<keyword evidence="2" id="KW-0732">Signal</keyword>
<reference evidence="3" key="1">
    <citation type="submission" date="2014-05" db="EMBL/GenBank/DDBJ databases">
        <authorList>
            <person name="Chronopoulou M."/>
        </authorList>
    </citation>
    <scope>NUCLEOTIDE SEQUENCE</scope>
    <source>
        <tissue evidence="3">Whole organism</tissue>
    </source>
</reference>
<keyword evidence="1" id="KW-1133">Transmembrane helix</keyword>
<dbReference type="EMBL" id="HACA01027983">
    <property type="protein sequence ID" value="CDW45344.1"/>
    <property type="molecule type" value="Transcribed_RNA"/>
</dbReference>
<feature type="chain" id="PRO_5005489402" evidence="2">
    <location>
        <begin position="21"/>
        <end position="56"/>
    </location>
</feature>
<dbReference type="AlphaFoldDB" id="A0A0K2V4E2"/>
<evidence type="ECO:0000313" key="3">
    <source>
        <dbReference type="EMBL" id="CDW45344.1"/>
    </source>
</evidence>
<protein>
    <submittedName>
        <fullName evidence="3">Uncharacterized protein</fullName>
    </submittedName>
</protein>
<name>A0A0K2V4E2_LEPSM</name>
<evidence type="ECO:0000256" key="2">
    <source>
        <dbReference type="SAM" id="SignalP"/>
    </source>
</evidence>